<dbReference type="Proteomes" id="UP000549394">
    <property type="component" value="Unassembled WGS sequence"/>
</dbReference>
<dbReference type="EMBL" id="CAJFCJ010000084">
    <property type="protein sequence ID" value="CAD5126798.1"/>
    <property type="molecule type" value="Genomic_DNA"/>
</dbReference>
<dbReference type="AlphaFoldDB" id="A0A7I8WF17"/>
<gene>
    <name evidence="1" type="ORF">DGYR_LOCUS14024</name>
</gene>
<keyword evidence="2" id="KW-1185">Reference proteome</keyword>
<name>A0A7I8WF17_9ANNE</name>
<evidence type="ECO:0000313" key="2">
    <source>
        <dbReference type="Proteomes" id="UP000549394"/>
    </source>
</evidence>
<accession>A0A7I8WF17</accession>
<reference evidence="1 2" key="1">
    <citation type="submission" date="2020-08" db="EMBL/GenBank/DDBJ databases">
        <authorList>
            <person name="Hejnol A."/>
        </authorList>
    </citation>
    <scope>NUCLEOTIDE SEQUENCE [LARGE SCALE GENOMIC DNA]</scope>
</reference>
<organism evidence="1 2">
    <name type="scientific">Dimorphilus gyrociliatus</name>
    <dbReference type="NCBI Taxonomy" id="2664684"/>
    <lineage>
        <taxon>Eukaryota</taxon>
        <taxon>Metazoa</taxon>
        <taxon>Spiralia</taxon>
        <taxon>Lophotrochozoa</taxon>
        <taxon>Annelida</taxon>
        <taxon>Polychaeta</taxon>
        <taxon>Polychaeta incertae sedis</taxon>
        <taxon>Dinophilidae</taxon>
        <taxon>Dimorphilus</taxon>
    </lineage>
</organism>
<protein>
    <submittedName>
        <fullName evidence="1">DgyrCDS14838</fullName>
    </submittedName>
</protein>
<comment type="caution">
    <text evidence="1">The sequence shown here is derived from an EMBL/GenBank/DDBJ whole genome shotgun (WGS) entry which is preliminary data.</text>
</comment>
<sequence length="130" mass="15204">MKPFCLENESDKIRFIADFCQKGSGECNFLQRMFNVRSIPKCFETLKIDNEMISKWIRESYQADTIVDNLIQKLDKTDLDVAVECVREFFENQPSGNVRAIAKLYHEFIDSSPDRRCLPKIYTCLSQYNG</sequence>
<evidence type="ECO:0000313" key="1">
    <source>
        <dbReference type="EMBL" id="CAD5126798.1"/>
    </source>
</evidence>
<proteinExistence type="predicted"/>